<gene>
    <name evidence="1" type="ORF">QIA18_06260</name>
</gene>
<sequence>MLNRFFSVLPQRIRNIEELASFLSYRTRTLKELIEENLGFSTSLKKTSTLVATYNVVKENIYNNNFSTNEFADSISQTITYGFFIARLNNKNNEKIDFYNIKKFIPSNFSLIRDILKLIDDIGTNDEYNSLRWILEEIINVINNIDTKFIFKEFSFTKNKENLKDPYLYFYEDFLAKYDAKLRKAKGVYYTPHSVVSFIVNSLHKVLKKEFKLNYGFANRDKVTVLDFATGTGTFLLEVIKTILSEIPIDSGKQEDYINLHILKNVYGFEYLMAPYVVGHLKLGQYLKEICNVDFNSENTKLQIFLTNTIDKTELSDQKSFKAFFPAISEENELTNKVKEKQILVILGNPPYSSDSKNNNEYILNLVNDYKKIENKSINEKNLKPLNDDYTKFIRFAEHRIESSDEGLLGIITNNGYLDNVTFRGMRYHLLKTFDEIYILNLHGSSRKKRNNRWWQYG</sequence>
<organism evidence="1 2">
    <name type="scientific">Borreliella carolinensis</name>
    <dbReference type="NCBI Taxonomy" id="478174"/>
    <lineage>
        <taxon>Bacteria</taxon>
        <taxon>Pseudomonadati</taxon>
        <taxon>Spirochaetota</taxon>
        <taxon>Spirochaetia</taxon>
        <taxon>Spirochaetales</taxon>
        <taxon>Borreliaceae</taxon>
        <taxon>Borreliella</taxon>
    </lineage>
</organism>
<keyword evidence="2" id="KW-1185">Reference proteome</keyword>
<evidence type="ECO:0000313" key="2">
    <source>
        <dbReference type="Proteomes" id="UP001304851"/>
    </source>
</evidence>
<keyword evidence="1" id="KW-0489">Methyltransferase</keyword>
<keyword evidence="1" id="KW-0808">Transferase</keyword>
<name>A0ACD5GLD8_9SPIR</name>
<evidence type="ECO:0000313" key="1">
    <source>
        <dbReference type="EMBL" id="XPC85711.1"/>
    </source>
</evidence>
<protein>
    <submittedName>
        <fullName evidence="1">N-6 DNA methylase</fullName>
    </submittedName>
</protein>
<proteinExistence type="predicted"/>
<geneLocation type="plasmid" evidence="1 2">
    <name>lp25</name>
</geneLocation>
<accession>A0ACD5GLD8</accession>
<keyword evidence="1" id="KW-0614">Plasmid</keyword>
<dbReference type="Proteomes" id="UP001304851">
    <property type="component" value="Plasmid lp25"/>
</dbReference>
<dbReference type="EMBL" id="CP179473">
    <property type="protein sequence ID" value="XPC85711.1"/>
    <property type="molecule type" value="Genomic_DNA"/>
</dbReference>
<reference evidence="1" key="1">
    <citation type="submission" date="2024-11" db="EMBL/GenBank/DDBJ databases">
        <title>Sequencing of Borrelia variable plasmids from multiple Borrelia sensu lato isolates.</title>
        <authorList>
            <person name="Mongodin E.F."/>
            <person name="Rudenko N."/>
            <person name="Fraser C.M."/>
            <person name="Schutzer S."/>
            <person name="Luft B."/>
            <person name="Morgan R."/>
            <person name="Casjens S."/>
            <person name="Qiu W."/>
        </authorList>
    </citation>
    <scope>NUCLEOTIDE SEQUENCE</scope>
    <source>
        <strain evidence="1">SCGT-18</strain>
    </source>
</reference>